<evidence type="ECO:0000313" key="2">
    <source>
        <dbReference type="EMBL" id="KAK1944828.1"/>
    </source>
</evidence>
<protein>
    <submittedName>
        <fullName evidence="2">Uncharacterized protein</fullName>
    </submittedName>
</protein>
<proteinExistence type="predicted"/>
<gene>
    <name evidence="2" type="ORF">P3T76_003361</name>
</gene>
<dbReference type="Proteomes" id="UP001259832">
    <property type="component" value="Unassembled WGS sequence"/>
</dbReference>
<dbReference type="EMBL" id="JASMQC010000005">
    <property type="protein sequence ID" value="KAK1944828.1"/>
    <property type="molecule type" value="Genomic_DNA"/>
</dbReference>
<name>A0AAD9LPE2_9STRA</name>
<comment type="caution">
    <text evidence="2">The sequence shown here is derived from an EMBL/GenBank/DDBJ whole genome shotgun (WGS) entry which is preliminary data.</text>
</comment>
<sequence length="71" mass="8151">MKLIKPGEEDKTKKLFNRQIRKAKTVSSHRSKLPREGTEEASVLPLSQMREGRPLRASRALDMQFILCPDT</sequence>
<reference evidence="2" key="1">
    <citation type="submission" date="2023-08" db="EMBL/GenBank/DDBJ databases">
        <title>Reference Genome Resource for the Citrus Pathogen Phytophthora citrophthora.</title>
        <authorList>
            <person name="Moller H."/>
            <person name="Coetzee B."/>
            <person name="Rose L.J."/>
            <person name="Van Niekerk J.M."/>
        </authorList>
    </citation>
    <scope>NUCLEOTIDE SEQUENCE</scope>
    <source>
        <strain evidence="2">STE-U-9442</strain>
    </source>
</reference>
<organism evidence="2 3">
    <name type="scientific">Phytophthora citrophthora</name>
    <dbReference type="NCBI Taxonomy" id="4793"/>
    <lineage>
        <taxon>Eukaryota</taxon>
        <taxon>Sar</taxon>
        <taxon>Stramenopiles</taxon>
        <taxon>Oomycota</taxon>
        <taxon>Peronosporomycetes</taxon>
        <taxon>Peronosporales</taxon>
        <taxon>Peronosporaceae</taxon>
        <taxon>Phytophthora</taxon>
    </lineage>
</organism>
<feature type="region of interest" description="Disordered" evidence="1">
    <location>
        <begin position="1"/>
        <end position="47"/>
    </location>
</feature>
<evidence type="ECO:0000313" key="3">
    <source>
        <dbReference type="Proteomes" id="UP001259832"/>
    </source>
</evidence>
<evidence type="ECO:0000256" key="1">
    <source>
        <dbReference type="SAM" id="MobiDB-lite"/>
    </source>
</evidence>
<dbReference type="AlphaFoldDB" id="A0AAD9LPE2"/>
<feature type="compositionally biased region" description="Basic and acidic residues" evidence="1">
    <location>
        <begin position="1"/>
        <end position="13"/>
    </location>
</feature>
<feature type="compositionally biased region" description="Basic residues" evidence="1">
    <location>
        <begin position="14"/>
        <end position="32"/>
    </location>
</feature>
<keyword evidence="3" id="KW-1185">Reference proteome</keyword>
<accession>A0AAD9LPE2</accession>